<dbReference type="InterPro" id="IPR000008">
    <property type="entry name" value="C2_dom"/>
</dbReference>
<dbReference type="FunFam" id="2.60.40.150:FF:000025">
    <property type="entry name" value="Extended synaptotagmin 2"/>
    <property type="match status" value="1"/>
</dbReference>
<dbReference type="AlphaFoldDB" id="A0AA85IRI0"/>
<evidence type="ECO:0000256" key="16">
    <source>
        <dbReference type="SAM" id="Phobius"/>
    </source>
</evidence>
<evidence type="ECO:0000256" key="11">
    <source>
        <dbReference type="ARBA" id="ARBA00022989"/>
    </source>
</evidence>
<dbReference type="GO" id="GO:0061817">
    <property type="term" value="P:endoplasmic reticulum-plasma membrane tethering"/>
    <property type="evidence" value="ECO:0007669"/>
    <property type="project" value="InterPro"/>
</dbReference>
<dbReference type="CDD" id="cd21670">
    <property type="entry name" value="SMP_ESyt"/>
    <property type="match status" value="1"/>
</dbReference>
<dbReference type="GO" id="GO:0035091">
    <property type="term" value="F:phosphatidylinositol binding"/>
    <property type="evidence" value="ECO:0007669"/>
    <property type="project" value="TreeGrafter"/>
</dbReference>
<evidence type="ECO:0000256" key="7">
    <source>
        <dbReference type="ARBA" id="ARBA00022723"/>
    </source>
</evidence>
<dbReference type="SMART" id="SM00239">
    <property type="entry name" value="C2"/>
    <property type="match status" value="3"/>
</dbReference>
<dbReference type="CDD" id="cd04050">
    <property type="entry name" value="C2B_Synaptotagmin-like"/>
    <property type="match status" value="1"/>
</dbReference>
<dbReference type="GO" id="GO:0031210">
    <property type="term" value="F:phosphatidylcholine binding"/>
    <property type="evidence" value="ECO:0007669"/>
    <property type="project" value="TreeGrafter"/>
</dbReference>
<feature type="domain" description="SMP-LTD" evidence="18">
    <location>
        <begin position="103"/>
        <end position="282"/>
    </location>
</feature>
<evidence type="ECO:0000313" key="19">
    <source>
        <dbReference type="Proteomes" id="UP000050795"/>
    </source>
</evidence>
<dbReference type="CDD" id="cd08391">
    <property type="entry name" value="C2A_C2C_Synaptotagmin_like"/>
    <property type="match status" value="1"/>
</dbReference>
<dbReference type="Pfam" id="PF17047">
    <property type="entry name" value="SMP_LBD"/>
    <property type="match status" value="1"/>
</dbReference>
<feature type="domain" description="C2" evidence="17">
    <location>
        <begin position="667"/>
        <end position="794"/>
    </location>
</feature>
<evidence type="ECO:0000259" key="18">
    <source>
        <dbReference type="PROSITE" id="PS51847"/>
    </source>
</evidence>
<comment type="similarity">
    <text evidence="3">Belongs to the extended synaptotagmin family.</text>
</comment>
<dbReference type="Pfam" id="PF00168">
    <property type="entry name" value="C2"/>
    <property type="match status" value="3"/>
</dbReference>
<dbReference type="GO" id="GO:0006869">
    <property type="term" value="P:lipid transport"/>
    <property type="evidence" value="ECO:0007669"/>
    <property type="project" value="UniProtKB-KW"/>
</dbReference>
<keyword evidence="5" id="KW-1003">Cell membrane</keyword>
<dbReference type="Proteomes" id="UP000050795">
    <property type="component" value="Unassembled WGS sequence"/>
</dbReference>
<dbReference type="GO" id="GO:0005509">
    <property type="term" value="F:calcium ion binding"/>
    <property type="evidence" value="ECO:0007669"/>
    <property type="project" value="TreeGrafter"/>
</dbReference>
<feature type="region of interest" description="Disordered" evidence="15">
    <location>
        <begin position="584"/>
        <end position="637"/>
    </location>
</feature>
<evidence type="ECO:0000256" key="1">
    <source>
        <dbReference type="ARBA" id="ARBA00004202"/>
    </source>
</evidence>
<dbReference type="CDD" id="cd04030">
    <property type="entry name" value="C2C_KIAA1228"/>
    <property type="match status" value="1"/>
</dbReference>
<evidence type="ECO:0000256" key="5">
    <source>
        <dbReference type="ARBA" id="ARBA00022475"/>
    </source>
</evidence>
<evidence type="ECO:0000256" key="9">
    <source>
        <dbReference type="ARBA" id="ARBA00022824"/>
    </source>
</evidence>
<dbReference type="InterPro" id="IPR039010">
    <property type="entry name" value="Synaptotagmin_SMP"/>
</dbReference>
<keyword evidence="11 16" id="KW-1133">Transmembrane helix</keyword>
<dbReference type="PANTHER" id="PTHR45761">
    <property type="entry name" value="EXTENDED SYNAPTOTAGMIN-LIKE PROTEIN 2, ISOFORM C"/>
    <property type="match status" value="1"/>
</dbReference>
<keyword evidence="6 16" id="KW-0812">Transmembrane</keyword>
<dbReference type="WBParaSite" id="TREG1_107000.1">
    <property type="protein sequence ID" value="TREG1_107000.1"/>
    <property type="gene ID" value="TREG1_107000"/>
</dbReference>
<comment type="subcellular location">
    <subcellularLocation>
        <location evidence="1">Cell membrane</location>
        <topology evidence="1">Peripheral membrane protein</topology>
    </subcellularLocation>
    <subcellularLocation>
        <location evidence="2">Endoplasmic reticulum membrane</location>
        <topology evidence="2">Multi-pass membrane protein</topology>
    </subcellularLocation>
</comment>
<name>A0AA85IRI0_TRIRE</name>
<feature type="compositionally biased region" description="Low complexity" evidence="15">
    <location>
        <begin position="595"/>
        <end position="608"/>
    </location>
</feature>
<dbReference type="PROSITE" id="PS51847">
    <property type="entry name" value="SMP"/>
    <property type="match status" value="1"/>
</dbReference>
<keyword evidence="8" id="KW-0677">Repeat</keyword>
<keyword evidence="19" id="KW-1185">Reference proteome</keyword>
<dbReference type="GO" id="GO:0005789">
    <property type="term" value="C:endoplasmic reticulum membrane"/>
    <property type="evidence" value="ECO:0007669"/>
    <property type="project" value="UniProtKB-SubCell"/>
</dbReference>
<feature type="domain" description="C2" evidence="17">
    <location>
        <begin position="426"/>
        <end position="543"/>
    </location>
</feature>
<dbReference type="InterPro" id="IPR037733">
    <property type="entry name" value="Ext_Synaptotagmin_C2A"/>
</dbReference>
<evidence type="ECO:0000256" key="2">
    <source>
        <dbReference type="ARBA" id="ARBA00004477"/>
    </source>
</evidence>
<dbReference type="InterPro" id="IPR031468">
    <property type="entry name" value="SMP_LBD"/>
</dbReference>
<proteinExistence type="inferred from homology"/>
<dbReference type="GO" id="GO:0005544">
    <property type="term" value="F:calcium-dependent phospholipid binding"/>
    <property type="evidence" value="ECO:0007669"/>
    <property type="project" value="TreeGrafter"/>
</dbReference>
<keyword evidence="14 16" id="KW-0472">Membrane</keyword>
<evidence type="ECO:0000256" key="14">
    <source>
        <dbReference type="ARBA" id="ARBA00023136"/>
    </source>
</evidence>
<feature type="domain" description="C2" evidence="17">
    <location>
        <begin position="273"/>
        <end position="400"/>
    </location>
</feature>
<dbReference type="InterPro" id="IPR051634">
    <property type="entry name" value="Extended_Synaptotagmin"/>
</dbReference>
<sequence>MDDATSSQEEVKKTLPPKQTFLSLSWDYFKFLLTCASIYGVGYLRLSASWVLLGSLGYFVIQHAKNKNSKLVSSLKAIGEDEKAFIIQNFSVRDLPSWVYFPDVERAEWLNKVIKRMWPAISEYARDIVIQNIVPIVSQNLPAALTPFSFATIDLGDTPPRVGGIKVYMNENIRKDEIVLDLDLMLYSDARIKVNLGKVKAGVKEFELRGTLRVVMKPLVPKVPFAGAVTVCFLDSPYINFSLTDMGNILGLPGLQQTLNTVIRNVVNQLVVLPNRLPVQLLPDIDIQSLKYPLPQGVLHVNMISGRNLKAGDKSVIGRHTSDPYCVIRVGARSFNTSVVKETLEPVWNQHFEFIVDICHGQSVTVEVYDKDQGNKDDYLGCTSIPVESVCNEGEIDTWSSLEGVKTGSLHMQLTWFRMSSNDMDFAKAMEQALQYRKASGRSMSSGLLYVVIEQAHNLPCVKQLQEPSPFCNLHLGRDYQSNDVKEKTQNPVWNSVHHFLVSDPNVDILQLIIRDNRTETKLGACNIPLKILLTQKNMSVTRPFTLQDTGRETSTIYLHLQLLVLLPGQRQSANSYINTDLKRGQSTEEHQQKPIAPDATTTTTPITKSNEGSVENEDMAVRQRKSENDDMVSSTESLSTNFSVQSAQQQMTNHLSGSMQQISNSSLGRIRLTIQYHTNSNSLEITVHEAQHLTGVDKDGLSDPYVKLYLLDLHGNVVSDSKKTKTLKDNLNPTYEENFQFPVDAEHLPLTILRLDVKNHVGRFTRSGKTHFMGTVCINLIDSVDGNAETKWYDLASPTFR</sequence>
<dbReference type="InterPro" id="IPR037752">
    <property type="entry name" value="C2C_KIAA1228"/>
</dbReference>
<accession>A0AA85IRI0</accession>
<keyword evidence="9" id="KW-0256">Endoplasmic reticulum</keyword>
<keyword evidence="4" id="KW-0813">Transport</keyword>
<keyword evidence="7" id="KW-0479">Metal-binding</keyword>
<organism evidence="19 20">
    <name type="scientific">Trichobilharzia regenti</name>
    <name type="common">Nasal bird schistosome</name>
    <dbReference type="NCBI Taxonomy" id="157069"/>
    <lineage>
        <taxon>Eukaryota</taxon>
        <taxon>Metazoa</taxon>
        <taxon>Spiralia</taxon>
        <taxon>Lophotrochozoa</taxon>
        <taxon>Platyhelminthes</taxon>
        <taxon>Trematoda</taxon>
        <taxon>Digenea</taxon>
        <taxon>Strigeidida</taxon>
        <taxon>Schistosomatoidea</taxon>
        <taxon>Schistosomatidae</taxon>
        <taxon>Trichobilharzia</taxon>
    </lineage>
</organism>
<evidence type="ECO:0000259" key="17">
    <source>
        <dbReference type="PROSITE" id="PS50004"/>
    </source>
</evidence>
<dbReference type="GO" id="GO:0008429">
    <property type="term" value="F:phosphatidylethanolamine binding"/>
    <property type="evidence" value="ECO:0007669"/>
    <property type="project" value="TreeGrafter"/>
</dbReference>
<evidence type="ECO:0000256" key="3">
    <source>
        <dbReference type="ARBA" id="ARBA00005867"/>
    </source>
</evidence>
<evidence type="ECO:0000256" key="13">
    <source>
        <dbReference type="ARBA" id="ARBA00023121"/>
    </source>
</evidence>
<evidence type="ECO:0000256" key="8">
    <source>
        <dbReference type="ARBA" id="ARBA00022737"/>
    </source>
</evidence>
<keyword evidence="13" id="KW-0446">Lipid-binding</keyword>
<keyword evidence="10" id="KW-0106">Calcium</keyword>
<dbReference type="PROSITE" id="PS50004">
    <property type="entry name" value="C2"/>
    <property type="match status" value="3"/>
</dbReference>
<protein>
    <recommendedName>
        <fullName evidence="21">Extended synaptotagmin-2</fullName>
    </recommendedName>
</protein>
<keyword evidence="12" id="KW-0445">Lipid transport</keyword>
<dbReference type="SUPFAM" id="SSF49562">
    <property type="entry name" value="C2 domain (Calcium/lipid-binding domain, CaLB)"/>
    <property type="match status" value="3"/>
</dbReference>
<reference evidence="20" key="2">
    <citation type="submission" date="2023-11" db="UniProtKB">
        <authorList>
            <consortium name="WormBaseParasite"/>
        </authorList>
    </citation>
    <scope>IDENTIFICATION</scope>
</reference>
<dbReference type="InterPro" id="IPR037749">
    <property type="entry name" value="Ext_Synaptotagmin_C2B"/>
</dbReference>
<feature type="compositionally biased region" description="Basic and acidic residues" evidence="15">
    <location>
        <begin position="584"/>
        <end position="593"/>
    </location>
</feature>
<dbReference type="InterPro" id="IPR035892">
    <property type="entry name" value="C2_domain_sf"/>
</dbReference>
<evidence type="ECO:0000256" key="6">
    <source>
        <dbReference type="ARBA" id="ARBA00022692"/>
    </source>
</evidence>
<dbReference type="GO" id="GO:0005886">
    <property type="term" value="C:plasma membrane"/>
    <property type="evidence" value="ECO:0007669"/>
    <property type="project" value="UniProtKB-SubCell"/>
</dbReference>
<evidence type="ECO:0000256" key="15">
    <source>
        <dbReference type="SAM" id="MobiDB-lite"/>
    </source>
</evidence>
<dbReference type="PANTHER" id="PTHR45761:SF1">
    <property type="entry name" value="EXTENDED SYNAPTOTAGMIN-LIKE PROTEIN 2, ISOFORM C"/>
    <property type="match status" value="1"/>
</dbReference>
<evidence type="ECO:0000313" key="20">
    <source>
        <dbReference type="WBParaSite" id="TREG1_107000.1"/>
    </source>
</evidence>
<evidence type="ECO:0000256" key="10">
    <source>
        <dbReference type="ARBA" id="ARBA00022837"/>
    </source>
</evidence>
<feature type="compositionally biased region" description="Basic and acidic residues" evidence="15">
    <location>
        <begin position="620"/>
        <end position="629"/>
    </location>
</feature>
<feature type="transmembrane region" description="Helical" evidence="16">
    <location>
        <begin position="31"/>
        <end position="61"/>
    </location>
</feature>
<dbReference type="Gene3D" id="2.60.40.150">
    <property type="entry name" value="C2 domain"/>
    <property type="match status" value="3"/>
</dbReference>
<evidence type="ECO:0008006" key="21">
    <source>
        <dbReference type="Google" id="ProtNLM"/>
    </source>
</evidence>
<reference evidence="19" key="1">
    <citation type="submission" date="2022-06" db="EMBL/GenBank/DDBJ databases">
        <authorList>
            <person name="Berger JAMES D."/>
            <person name="Berger JAMES D."/>
        </authorList>
    </citation>
    <scope>NUCLEOTIDE SEQUENCE [LARGE SCALE GENOMIC DNA]</scope>
</reference>
<evidence type="ECO:0000256" key="12">
    <source>
        <dbReference type="ARBA" id="ARBA00023055"/>
    </source>
</evidence>
<evidence type="ECO:0000256" key="4">
    <source>
        <dbReference type="ARBA" id="ARBA00022448"/>
    </source>
</evidence>